<dbReference type="InterPro" id="IPR027231">
    <property type="entry name" value="Semaphorin"/>
</dbReference>
<reference evidence="8" key="1">
    <citation type="journal article" date="2023" name="Science">
        <title>Genome structures resolve the early diversification of teleost fishes.</title>
        <authorList>
            <person name="Parey E."/>
            <person name="Louis A."/>
            <person name="Montfort J."/>
            <person name="Bouchez O."/>
            <person name="Roques C."/>
            <person name="Iampietro C."/>
            <person name="Lluch J."/>
            <person name="Castinel A."/>
            <person name="Donnadieu C."/>
            <person name="Desvignes T."/>
            <person name="Floi Bucao C."/>
            <person name="Jouanno E."/>
            <person name="Wen M."/>
            <person name="Mejri S."/>
            <person name="Dirks R."/>
            <person name="Jansen H."/>
            <person name="Henkel C."/>
            <person name="Chen W.J."/>
            <person name="Zahm M."/>
            <person name="Cabau C."/>
            <person name="Klopp C."/>
            <person name="Thompson A.W."/>
            <person name="Robinson-Rechavi M."/>
            <person name="Braasch I."/>
            <person name="Lecointre G."/>
            <person name="Bobe J."/>
            <person name="Postlethwait J.H."/>
            <person name="Berthelot C."/>
            <person name="Roest Crollius H."/>
            <person name="Guiguen Y."/>
        </authorList>
    </citation>
    <scope>NUCLEOTIDE SEQUENCE</scope>
    <source>
        <strain evidence="8">NC1722</strain>
    </source>
</reference>
<dbReference type="InterPro" id="IPR015943">
    <property type="entry name" value="WD40/YVTN_repeat-like_dom_sf"/>
</dbReference>
<dbReference type="Gene3D" id="3.30.1680.10">
    <property type="entry name" value="ligand-binding face of the semaphorins, domain 2"/>
    <property type="match status" value="1"/>
</dbReference>
<dbReference type="InterPro" id="IPR002165">
    <property type="entry name" value="Plexin_repeat"/>
</dbReference>
<evidence type="ECO:0000313" key="9">
    <source>
        <dbReference type="Proteomes" id="UP001221898"/>
    </source>
</evidence>
<dbReference type="SMART" id="SM00630">
    <property type="entry name" value="Sema"/>
    <property type="match status" value="1"/>
</dbReference>
<keyword evidence="2" id="KW-0472">Membrane</keyword>
<feature type="signal peptide" evidence="6">
    <location>
        <begin position="1"/>
        <end position="22"/>
    </location>
</feature>
<dbReference type="GO" id="GO:0045499">
    <property type="term" value="F:chemorepellent activity"/>
    <property type="evidence" value="ECO:0007669"/>
    <property type="project" value="TreeGrafter"/>
</dbReference>
<comment type="subcellular location">
    <subcellularLocation>
        <location evidence="1">Membrane</location>
    </subcellularLocation>
</comment>
<dbReference type="GO" id="GO:0005886">
    <property type="term" value="C:plasma membrane"/>
    <property type="evidence" value="ECO:0007669"/>
    <property type="project" value="TreeGrafter"/>
</dbReference>
<dbReference type="GO" id="GO:0007411">
    <property type="term" value="P:axon guidance"/>
    <property type="evidence" value="ECO:0007669"/>
    <property type="project" value="TreeGrafter"/>
</dbReference>
<dbReference type="AlphaFoldDB" id="A0AAD7S9S9"/>
<dbReference type="GO" id="GO:0071526">
    <property type="term" value="P:semaphorin-plexin signaling pathway"/>
    <property type="evidence" value="ECO:0007669"/>
    <property type="project" value="TreeGrafter"/>
</dbReference>
<dbReference type="InterPro" id="IPR016201">
    <property type="entry name" value="PSI"/>
</dbReference>
<organism evidence="8 9">
    <name type="scientific">Aldrovandia affinis</name>
    <dbReference type="NCBI Taxonomy" id="143900"/>
    <lineage>
        <taxon>Eukaryota</taxon>
        <taxon>Metazoa</taxon>
        <taxon>Chordata</taxon>
        <taxon>Craniata</taxon>
        <taxon>Vertebrata</taxon>
        <taxon>Euteleostomi</taxon>
        <taxon>Actinopterygii</taxon>
        <taxon>Neopterygii</taxon>
        <taxon>Teleostei</taxon>
        <taxon>Notacanthiformes</taxon>
        <taxon>Halosauridae</taxon>
        <taxon>Aldrovandia</taxon>
    </lineage>
</organism>
<feature type="domain" description="Sema" evidence="7">
    <location>
        <begin position="22"/>
        <end position="476"/>
    </location>
</feature>
<evidence type="ECO:0000256" key="2">
    <source>
        <dbReference type="ARBA" id="ARBA00023136"/>
    </source>
</evidence>
<protein>
    <recommendedName>
        <fullName evidence="7">Sema domain-containing protein</fullName>
    </recommendedName>
</protein>
<dbReference type="PANTHER" id="PTHR11036">
    <property type="entry name" value="SEMAPHORIN"/>
    <property type="match status" value="1"/>
</dbReference>
<dbReference type="GO" id="GO:0030335">
    <property type="term" value="P:positive regulation of cell migration"/>
    <property type="evidence" value="ECO:0007669"/>
    <property type="project" value="TreeGrafter"/>
</dbReference>
<dbReference type="EMBL" id="JAINUG010000090">
    <property type="protein sequence ID" value="KAJ8398483.1"/>
    <property type="molecule type" value="Genomic_DNA"/>
</dbReference>
<feature type="chain" id="PRO_5042246789" description="Sema domain-containing protein" evidence="6">
    <location>
        <begin position="23"/>
        <end position="579"/>
    </location>
</feature>
<comment type="caution">
    <text evidence="5">Lacks conserved residue(s) required for the propagation of feature annotation.</text>
</comment>
<name>A0AAD7S9S9_9TELE</name>
<dbReference type="PROSITE" id="PS51004">
    <property type="entry name" value="SEMA"/>
    <property type="match status" value="1"/>
</dbReference>
<sequence>MTDWAPTWRVLVLVGLLDTCQVLLIPRTTFITGSPGRSLTHFISPGIENTTTLLLSNNGSTLYVGARDAVFSLNVGRPGIMEIRSKVDWSPAEKELQDCTRKGKSEMDCHNFVRVLQFLNATHMYACGTFAFKPTCTYINRKDFSPTGQEVGQGRCPYDPYQRNTAIAVDGALYTGTVANFMGDRHVVSRFMSHADLRLDESQGWLKDPTFVGSTFIPSEGKVYYFFRETSMEYTFINDYSISRIAQVCTSDVGGKLIMQNQWTSFAKAQLRCQADTELPFNIIQDIVTLPPPEGDNPDDTLFYGVFSSQWSMASGQSAVCSFRLGDIKKVFAGNYMKLNRNTLQWGPRHKEKVANPGECGLSNATDKLWFVKENFLAEGSVEPGDQGLTLVSPDQLYSRIAAQRTRASSGKDFTVLFLLTESGFLHKTVLLDKGPHIIEEIQVLKQPQSVKNLLLSITKGVVFVGSSEGVFEVPVSNCSFYLNCAECVLAQDPFCGWDPNRLSCVELSTISSDVAQDVEFGNVNKACKIQTDPYICICSYHGPSRKPGICAVEYGGEASLSQGIQTGGATLGVPKRQP</sequence>
<keyword evidence="4" id="KW-0325">Glycoprotein</keyword>
<dbReference type="InterPro" id="IPR001627">
    <property type="entry name" value="Semap_dom"/>
</dbReference>
<evidence type="ECO:0000256" key="3">
    <source>
        <dbReference type="ARBA" id="ARBA00023157"/>
    </source>
</evidence>
<evidence type="ECO:0000256" key="6">
    <source>
        <dbReference type="SAM" id="SignalP"/>
    </source>
</evidence>
<dbReference type="SUPFAM" id="SSF103575">
    <property type="entry name" value="Plexin repeat"/>
    <property type="match status" value="1"/>
</dbReference>
<keyword evidence="9" id="KW-1185">Reference proteome</keyword>
<accession>A0AAD7S9S9</accession>
<dbReference type="PANTHER" id="PTHR11036:SF145">
    <property type="entry name" value="SEMAPHORIN-4A ISOFORM X1-RELATED"/>
    <property type="match status" value="1"/>
</dbReference>
<evidence type="ECO:0000256" key="1">
    <source>
        <dbReference type="ARBA" id="ARBA00004370"/>
    </source>
</evidence>
<dbReference type="Pfam" id="PF01403">
    <property type="entry name" value="Sema"/>
    <property type="match status" value="1"/>
</dbReference>
<evidence type="ECO:0000256" key="5">
    <source>
        <dbReference type="PROSITE-ProRule" id="PRU00352"/>
    </source>
</evidence>
<gene>
    <name evidence="8" type="ORF">AAFF_G00427380</name>
</gene>
<dbReference type="FunFam" id="2.130.10.10:FF:000257">
    <property type="entry name" value="semaphorin-4A isoform X2"/>
    <property type="match status" value="1"/>
</dbReference>
<proteinExistence type="predicted"/>
<keyword evidence="3" id="KW-1015">Disulfide bond</keyword>
<comment type="caution">
    <text evidence="8">The sequence shown here is derived from an EMBL/GenBank/DDBJ whole genome shotgun (WGS) entry which is preliminary data.</text>
</comment>
<evidence type="ECO:0000259" key="7">
    <source>
        <dbReference type="PROSITE" id="PS51004"/>
    </source>
</evidence>
<dbReference type="SMART" id="SM00423">
    <property type="entry name" value="PSI"/>
    <property type="match status" value="1"/>
</dbReference>
<dbReference type="GO" id="GO:0030215">
    <property type="term" value="F:semaphorin receptor binding"/>
    <property type="evidence" value="ECO:0007669"/>
    <property type="project" value="InterPro"/>
</dbReference>
<dbReference type="Proteomes" id="UP001221898">
    <property type="component" value="Unassembled WGS sequence"/>
</dbReference>
<evidence type="ECO:0000313" key="8">
    <source>
        <dbReference type="EMBL" id="KAJ8398483.1"/>
    </source>
</evidence>
<dbReference type="GO" id="GO:0001755">
    <property type="term" value="P:neural crest cell migration"/>
    <property type="evidence" value="ECO:0007669"/>
    <property type="project" value="TreeGrafter"/>
</dbReference>
<evidence type="ECO:0000256" key="4">
    <source>
        <dbReference type="ARBA" id="ARBA00023180"/>
    </source>
</evidence>
<keyword evidence="6" id="KW-0732">Signal</keyword>
<dbReference type="Pfam" id="PF01437">
    <property type="entry name" value="PSI"/>
    <property type="match status" value="1"/>
</dbReference>
<dbReference type="InterPro" id="IPR036352">
    <property type="entry name" value="Semap_dom_sf"/>
</dbReference>
<dbReference type="Gene3D" id="2.130.10.10">
    <property type="entry name" value="YVTN repeat-like/Quinoprotein amine dehydrogenase"/>
    <property type="match status" value="1"/>
</dbReference>
<dbReference type="SUPFAM" id="SSF101912">
    <property type="entry name" value="Sema domain"/>
    <property type="match status" value="1"/>
</dbReference>